<evidence type="ECO:0000313" key="2">
    <source>
        <dbReference type="Proteomes" id="UP000187203"/>
    </source>
</evidence>
<protein>
    <submittedName>
        <fullName evidence="1">2,3-diketo-5-methylthio-1-phosphopentane phosphatase family</fullName>
    </submittedName>
</protein>
<proteinExistence type="predicted"/>
<accession>A0A1R3L413</accession>
<evidence type="ECO:0000313" key="1">
    <source>
        <dbReference type="EMBL" id="OMP14061.1"/>
    </source>
</evidence>
<dbReference type="AlphaFoldDB" id="A0A1R3L413"/>
<comment type="caution">
    <text evidence="1">The sequence shown here is derived from an EMBL/GenBank/DDBJ whole genome shotgun (WGS) entry which is preliminary data.</text>
</comment>
<dbReference type="Proteomes" id="UP000187203">
    <property type="component" value="Unassembled WGS sequence"/>
</dbReference>
<keyword evidence="2" id="KW-1185">Reference proteome</keyword>
<name>A0A1R3L413_9ROSI</name>
<gene>
    <name evidence="1" type="ORF">COLO4_00356</name>
</gene>
<sequence length="78" mass="8626">MSSLMGISFQCTTKVPEKAVFQLAPLFLHHKKSAPHSCNLCRTNLAKSSLAILFCLAIMAVFRGCMRSSQQRGCGRCY</sequence>
<reference evidence="2" key="1">
    <citation type="submission" date="2013-09" db="EMBL/GenBank/DDBJ databases">
        <title>Corchorus olitorius genome sequencing.</title>
        <authorList>
            <person name="Alam M."/>
            <person name="Haque M.S."/>
            <person name="Islam M.S."/>
            <person name="Emdad E.M."/>
            <person name="Islam M.M."/>
            <person name="Ahmed B."/>
            <person name="Halim A."/>
            <person name="Hossen Q.M.M."/>
            <person name="Hossain M.Z."/>
            <person name="Ahmed R."/>
            <person name="Khan M.M."/>
            <person name="Islam R."/>
            <person name="Rashid M.M."/>
            <person name="Khan S.A."/>
            <person name="Rahman M.S."/>
            <person name="Alam M."/>
            <person name="Yahiya A.S."/>
            <person name="Khan M.S."/>
            <person name="Azam M.S."/>
            <person name="Haque T."/>
            <person name="Lashkar M.Z.H."/>
            <person name="Akhand A.I."/>
            <person name="Morshed G."/>
            <person name="Roy S."/>
            <person name="Uddin K.S."/>
            <person name="Rabeya T."/>
            <person name="Hossain A.S."/>
            <person name="Chowdhury A."/>
            <person name="Snigdha A.R."/>
            <person name="Mortoza M.S."/>
            <person name="Matin S.A."/>
            <person name="Hoque S.M.E."/>
            <person name="Islam M.K."/>
            <person name="Roy D.K."/>
            <person name="Haider R."/>
            <person name="Moosa M.M."/>
            <person name="Elias S.M."/>
            <person name="Hasan A.M."/>
            <person name="Jahan S."/>
            <person name="Shafiuddin M."/>
            <person name="Mahmood N."/>
            <person name="Shommy N.S."/>
        </authorList>
    </citation>
    <scope>NUCLEOTIDE SEQUENCE [LARGE SCALE GENOMIC DNA]</scope>
    <source>
        <strain evidence="2">cv. O-4</strain>
    </source>
</reference>
<organism evidence="1 2">
    <name type="scientific">Corchorus olitorius</name>
    <dbReference type="NCBI Taxonomy" id="93759"/>
    <lineage>
        <taxon>Eukaryota</taxon>
        <taxon>Viridiplantae</taxon>
        <taxon>Streptophyta</taxon>
        <taxon>Embryophyta</taxon>
        <taxon>Tracheophyta</taxon>
        <taxon>Spermatophyta</taxon>
        <taxon>Magnoliopsida</taxon>
        <taxon>eudicotyledons</taxon>
        <taxon>Gunneridae</taxon>
        <taxon>Pentapetalae</taxon>
        <taxon>rosids</taxon>
        <taxon>malvids</taxon>
        <taxon>Malvales</taxon>
        <taxon>Malvaceae</taxon>
        <taxon>Grewioideae</taxon>
        <taxon>Apeibeae</taxon>
        <taxon>Corchorus</taxon>
    </lineage>
</organism>
<dbReference type="EMBL" id="AWUE01002243">
    <property type="protein sequence ID" value="OMP14061.1"/>
    <property type="molecule type" value="Genomic_DNA"/>
</dbReference>